<dbReference type="EMBL" id="CP059833">
    <property type="protein sequence ID" value="QMV84082.1"/>
    <property type="molecule type" value="Genomic_DNA"/>
</dbReference>
<name>A0A7G5FBU1_9CORY</name>
<dbReference type="RefSeq" id="WP_182384892.1">
    <property type="nucleotide sequence ID" value="NZ_CP059833.1"/>
</dbReference>
<accession>A0A7G5FBU1</accession>
<proteinExistence type="predicted"/>
<evidence type="ECO:0000313" key="2">
    <source>
        <dbReference type="Proteomes" id="UP000515570"/>
    </source>
</evidence>
<keyword evidence="2" id="KW-1185">Reference proteome</keyword>
<organism evidence="1 2">
    <name type="scientific">Corynebacterium hindlerae</name>
    <dbReference type="NCBI Taxonomy" id="699041"/>
    <lineage>
        <taxon>Bacteria</taxon>
        <taxon>Bacillati</taxon>
        <taxon>Actinomycetota</taxon>
        <taxon>Actinomycetes</taxon>
        <taxon>Mycobacteriales</taxon>
        <taxon>Corynebacteriaceae</taxon>
        <taxon>Corynebacterium</taxon>
    </lineage>
</organism>
<sequence length="103" mass="11023">MSTKIDLNTITFTPAPHGFDQSGSMMGLIVADLEDGRQIIAGYDINSGKASIALGDTSTGPWADSITTKDWPALDAAFGRAQWQEFLADLTEEAEAELAETED</sequence>
<dbReference type="Proteomes" id="UP000515570">
    <property type="component" value="Chromosome"/>
</dbReference>
<dbReference type="AlphaFoldDB" id="A0A7G5FBU1"/>
<reference evidence="1 2" key="1">
    <citation type="submission" date="2020-07" db="EMBL/GenBank/DDBJ databases">
        <title>non toxigenic Corynebacterium sp. nov from a clinical source.</title>
        <authorList>
            <person name="Bernier A.-M."/>
            <person name="Bernard K."/>
        </authorList>
    </citation>
    <scope>NUCLEOTIDE SEQUENCE [LARGE SCALE GENOMIC DNA]</scope>
    <source>
        <strain evidence="2">NML 93-0612</strain>
    </source>
</reference>
<protein>
    <submittedName>
        <fullName evidence="1">Uncharacterized protein</fullName>
    </submittedName>
</protein>
<gene>
    <name evidence="1" type="ORF">HW450_06705</name>
</gene>
<evidence type="ECO:0000313" key="1">
    <source>
        <dbReference type="EMBL" id="QMV84082.1"/>
    </source>
</evidence>